<proteinExistence type="predicted"/>
<dbReference type="Pfam" id="PF00975">
    <property type="entry name" value="Thioesterase"/>
    <property type="match status" value="1"/>
</dbReference>
<gene>
    <name evidence="2" type="ORF">ACFSJ0_60945</name>
</gene>
<dbReference type="Proteomes" id="UP001597097">
    <property type="component" value="Unassembled WGS sequence"/>
</dbReference>
<dbReference type="RefSeq" id="WP_219528021.1">
    <property type="nucleotide sequence ID" value="NZ_JAHKRM010000003.1"/>
</dbReference>
<comment type="caution">
    <text evidence="2">The sequence shown here is derived from an EMBL/GenBank/DDBJ whole genome shotgun (WGS) entry which is preliminary data.</text>
</comment>
<evidence type="ECO:0000313" key="2">
    <source>
        <dbReference type="EMBL" id="MFD1547397.1"/>
    </source>
</evidence>
<dbReference type="PANTHER" id="PTHR11487">
    <property type="entry name" value="THIOESTERASE"/>
    <property type="match status" value="1"/>
</dbReference>
<feature type="domain" description="Thioesterase" evidence="1">
    <location>
        <begin position="21"/>
        <end position="236"/>
    </location>
</feature>
<keyword evidence="3" id="KW-1185">Reference proteome</keyword>
<evidence type="ECO:0000313" key="3">
    <source>
        <dbReference type="Proteomes" id="UP001597097"/>
    </source>
</evidence>
<dbReference type="EMBL" id="JBHUCM010000075">
    <property type="protein sequence ID" value="MFD1547397.1"/>
    <property type="molecule type" value="Genomic_DNA"/>
</dbReference>
<accession>A0ABW4GXZ2</accession>
<sequence length="250" mass="28216">MPADRSRRWLLRTPSEQAGIRLFCLPYSGCGASMYRQWPRFVGELEICPVQLPGRESRLREEPCATYEELAGQLADGLLPYLDRPFAFFGHCGSALPGYATAVRLAERGYPVPARIFVSSQVAPHQGPYGRFLEMSDEELRTELAELIRQLGGRPTPDLLDVSMTVLRADIEMNKRYHLAEPLRLDCPISAIGWRQDDEVAPDLMAGWADCAPTDFRLLDGEHYRFMSAPPELLDMFVVDLRARSGLHFS</sequence>
<dbReference type="InterPro" id="IPR001031">
    <property type="entry name" value="Thioesterase"/>
</dbReference>
<protein>
    <submittedName>
        <fullName evidence="2">Thioesterase II family protein</fullName>
    </submittedName>
</protein>
<name>A0ABW4GXZ2_9ACTN</name>
<dbReference type="InterPro" id="IPR012223">
    <property type="entry name" value="TEII"/>
</dbReference>
<dbReference type="PANTHER" id="PTHR11487:SF0">
    <property type="entry name" value="S-ACYL FATTY ACID SYNTHASE THIOESTERASE, MEDIUM CHAIN"/>
    <property type="match status" value="1"/>
</dbReference>
<evidence type="ECO:0000259" key="1">
    <source>
        <dbReference type="Pfam" id="PF00975"/>
    </source>
</evidence>
<organism evidence="2 3">
    <name type="scientific">Nonomuraea guangzhouensis</name>
    <dbReference type="NCBI Taxonomy" id="1291555"/>
    <lineage>
        <taxon>Bacteria</taxon>
        <taxon>Bacillati</taxon>
        <taxon>Actinomycetota</taxon>
        <taxon>Actinomycetes</taxon>
        <taxon>Streptosporangiales</taxon>
        <taxon>Streptosporangiaceae</taxon>
        <taxon>Nonomuraea</taxon>
    </lineage>
</organism>
<reference evidence="3" key="1">
    <citation type="journal article" date="2019" name="Int. J. Syst. Evol. Microbiol.">
        <title>The Global Catalogue of Microorganisms (GCM) 10K type strain sequencing project: providing services to taxonomists for standard genome sequencing and annotation.</title>
        <authorList>
            <consortium name="The Broad Institute Genomics Platform"/>
            <consortium name="The Broad Institute Genome Sequencing Center for Infectious Disease"/>
            <person name="Wu L."/>
            <person name="Ma J."/>
        </authorList>
    </citation>
    <scope>NUCLEOTIDE SEQUENCE [LARGE SCALE GENOMIC DNA]</scope>
    <source>
        <strain evidence="3">CGMCC 1.15399</strain>
    </source>
</reference>